<organism evidence="1 2">
    <name type="scientific">Lipomyces orientalis</name>
    <dbReference type="NCBI Taxonomy" id="1233043"/>
    <lineage>
        <taxon>Eukaryota</taxon>
        <taxon>Fungi</taxon>
        <taxon>Dikarya</taxon>
        <taxon>Ascomycota</taxon>
        <taxon>Saccharomycotina</taxon>
        <taxon>Lipomycetes</taxon>
        <taxon>Lipomycetales</taxon>
        <taxon>Lipomycetaceae</taxon>
        <taxon>Lipomyces</taxon>
    </lineage>
</organism>
<name>A0ACC3TSY3_9ASCO</name>
<accession>A0ACC3TSY3</accession>
<sequence>MADYVSFTKTWHNKPYAAIDPKRSELNASGKFVVVTGGGTGIGKAIAVAFAQAGARTIAILGRRLEKLETGAAEIAQNASTSDMKVVFETADISKRASLDAAVASLTKKAGGVKVDVLVNNAGISTDAGLVDGYDENEFRRAWELNVIGAFNTIQSFAPVLATNAHVYNIASWHSTYHARARSLAELAGRFLVWLTSPEAGFLKGKFVWVNWDVDELMARADEIKDSLLLRVSLNGLPLLEQRGPAALVEIVSCGMPLYPIDYEDYYSNLGIAVKKQLVRGYRAAYFKWASAEYGVIRIILLSPHPDYRAYFKWASTEDGVIRELDPYGSYASAEYGVIRII</sequence>
<gene>
    <name evidence="1" type="ORF">V1517DRAFT_344925</name>
</gene>
<keyword evidence="2" id="KW-1185">Reference proteome</keyword>
<reference evidence="2" key="1">
    <citation type="journal article" date="2024" name="Front. Bioeng. Biotechnol.">
        <title>Genome-scale model development and genomic sequencing of the oleaginous clade Lipomyces.</title>
        <authorList>
            <person name="Czajka J.J."/>
            <person name="Han Y."/>
            <person name="Kim J."/>
            <person name="Mondo S.J."/>
            <person name="Hofstad B.A."/>
            <person name="Robles A."/>
            <person name="Haridas S."/>
            <person name="Riley R."/>
            <person name="LaButti K."/>
            <person name="Pangilinan J."/>
            <person name="Andreopoulos W."/>
            <person name="Lipzen A."/>
            <person name="Yan J."/>
            <person name="Wang M."/>
            <person name="Ng V."/>
            <person name="Grigoriev I.V."/>
            <person name="Spatafora J.W."/>
            <person name="Magnuson J.K."/>
            <person name="Baker S.E."/>
            <person name="Pomraning K.R."/>
        </authorList>
    </citation>
    <scope>NUCLEOTIDE SEQUENCE [LARGE SCALE GENOMIC DNA]</scope>
    <source>
        <strain evidence="2">CBS 10300</strain>
    </source>
</reference>
<protein>
    <submittedName>
        <fullName evidence="1">Uncharacterized protein</fullName>
    </submittedName>
</protein>
<proteinExistence type="predicted"/>
<dbReference type="Proteomes" id="UP001489719">
    <property type="component" value="Unassembled WGS sequence"/>
</dbReference>
<evidence type="ECO:0000313" key="2">
    <source>
        <dbReference type="Proteomes" id="UP001489719"/>
    </source>
</evidence>
<comment type="caution">
    <text evidence="1">The sequence shown here is derived from an EMBL/GenBank/DDBJ whole genome shotgun (WGS) entry which is preliminary data.</text>
</comment>
<evidence type="ECO:0000313" key="1">
    <source>
        <dbReference type="EMBL" id="KAK9323871.1"/>
    </source>
</evidence>
<dbReference type="EMBL" id="MU970056">
    <property type="protein sequence ID" value="KAK9323871.1"/>
    <property type="molecule type" value="Genomic_DNA"/>
</dbReference>